<dbReference type="EMBL" id="MF144193">
    <property type="protein sequence ID" value="ASK37251.1"/>
    <property type="molecule type" value="Genomic_DNA"/>
</dbReference>
<reference evidence="1" key="1">
    <citation type="submission" date="2017-05" db="EMBL/GenBank/DDBJ databases">
        <title>Complete sequence of plasmid p205880-NR1.</title>
        <authorList>
            <person name="Wang S."/>
            <person name="Zhou D."/>
        </authorList>
    </citation>
    <scope>NUCLEOTIDE SEQUENCE</scope>
    <source>
        <strain evidence="1">205880</strain>
        <plasmid evidence="1">p205880-NR1</plasmid>
    </source>
</reference>
<evidence type="ECO:0000313" key="1">
    <source>
        <dbReference type="EMBL" id="ASK37251.1"/>
    </source>
</evidence>
<dbReference type="AlphaFoldDB" id="A0A220SUU1"/>
<protein>
    <submittedName>
        <fullName evidence="1">Uncharacterized protein</fullName>
    </submittedName>
</protein>
<proteinExistence type="predicted"/>
<geneLocation type="plasmid" evidence="1">
    <name>p205880-NR1</name>
</geneLocation>
<keyword evidence="1" id="KW-0614">Plasmid</keyword>
<dbReference type="RefSeq" id="WP_060611483.1">
    <property type="nucleotide sequence ID" value="NZ_CABFXH010000003.1"/>
</dbReference>
<sequence>MGGKDTSYQIVYRGETLKHFKPGQCVFFQRERQYGGGYWLGKTHVDGFEFLLEEPTSLREGMLFLLTLAKVEARHMEFVDFDDFNLT</sequence>
<organism evidence="1">
    <name type="scientific">Klebsiella pneumoniae</name>
    <dbReference type="NCBI Taxonomy" id="573"/>
    <lineage>
        <taxon>Bacteria</taxon>
        <taxon>Pseudomonadati</taxon>
        <taxon>Pseudomonadota</taxon>
        <taxon>Gammaproteobacteria</taxon>
        <taxon>Enterobacterales</taxon>
        <taxon>Enterobacteriaceae</taxon>
        <taxon>Klebsiella/Raoultella group</taxon>
        <taxon>Klebsiella</taxon>
        <taxon>Klebsiella pneumoniae complex</taxon>
    </lineage>
</organism>
<accession>A0A220SUU1</accession>
<name>A0A220SUU1_KLEPN</name>